<dbReference type="CDD" id="cd01009">
    <property type="entry name" value="PBP2_YfhD_N"/>
    <property type="match status" value="1"/>
</dbReference>
<comment type="subcellular location">
    <subcellularLocation>
        <location evidence="1">Cell outer membrane</location>
        <topology evidence="1">Peripheral membrane protein</topology>
    </subcellularLocation>
</comment>
<dbReference type="Gene3D" id="1.10.530.10">
    <property type="match status" value="1"/>
</dbReference>
<dbReference type="CDD" id="cd13403">
    <property type="entry name" value="MLTF-like"/>
    <property type="match status" value="1"/>
</dbReference>
<gene>
    <name evidence="5" type="ORF">GCM10023315_20000</name>
</gene>
<protein>
    <submittedName>
        <fullName evidence="5">Transporter substrate-binding domain-containing protein</fullName>
    </submittedName>
</protein>
<dbReference type="Pfam" id="PF00497">
    <property type="entry name" value="SBP_bac_3"/>
    <property type="match status" value="1"/>
</dbReference>
<dbReference type="Gene3D" id="3.40.190.10">
    <property type="entry name" value="Periplasmic binding protein-like II"/>
    <property type="match status" value="2"/>
</dbReference>
<name>A0ABP9HG38_9FLAO</name>
<dbReference type="Pfam" id="PF01464">
    <property type="entry name" value="SLT"/>
    <property type="match status" value="1"/>
</dbReference>
<keyword evidence="3" id="KW-0998">Cell outer membrane</keyword>
<feature type="domain" description="Solute-binding protein family 3/N-terminal" evidence="4">
    <location>
        <begin position="53"/>
        <end position="290"/>
    </location>
</feature>
<dbReference type="SMART" id="SM00062">
    <property type="entry name" value="PBPb"/>
    <property type="match status" value="1"/>
</dbReference>
<accession>A0ABP9HG38</accession>
<reference evidence="6" key="1">
    <citation type="journal article" date="2019" name="Int. J. Syst. Evol. Microbiol.">
        <title>The Global Catalogue of Microorganisms (GCM) 10K type strain sequencing project: providing services to taxonomists for standard genome sequencing and annotation.</title>
        <authorList>
            <consortium name="The Broad Institute Genomics Platform"/>
            <consortium name="The Broad Institute Genome Sequencing Center for Infectious Disease"/>
            <person name="Wu L."/>
            <person name="Ma J."/>
        </authorList>
    </citation>
    <scope>NUCLEOTIDE SEQUENCE [LARGE SCALE GENOMIC DNA]</scope>
    <source>
        <strain evidence="6">JCM 18287</strain>
    </source>
</reference>
<keyword evidence="2" id="KW-0732">Signal</keyword>
<proteinExistence type="predicted"/>
<keyword evidence="3" id="KW-0472">Membrane</keyword>
<dbReference type="Proteomes" id="UP001501692">
    <property type="component" value="Unassembled WGS sequence"/>
</dbReference>
<dbReference type="PANTHER" id="PTHR35936">
    <property type="entry name" value="MEMBRANE-BOUND LYTIC MUREIN TRANSGLYCOSYLASE F"/>
    <property type="match status" value="1"/>
</dbReference>
<dbReference type="RefSeq" id="WP_345167932.1">
    <property type="nucleotide sequence ID" value="NZ_BAABJK010000006.1"/>
</dbReference>
<dbReference type="InterPro" id="IPR008258">
    <property type="entry name" value="Transglycosylase_SLT_dom_1"/>
</dbReference>
<evidence type="ECO:0000259" key="4">
    <source>
        <dbReference type="SMART" id="SM00062"/>
    </source>
</evidence>
<keyword evidence="6" id="KW-1185">Reference proteome</keyword>
<sequence>MKQKASLNNSFKIFYLVFILFFCCEKDSITKNEVEVDQIDGQWDLEQIKAKGTLRALVVYSGTTYYLYKGRPMGYEFELLERFSKYINVTLEIIVVKNVTELFEKLNNGEGDIIAHGLAITQERQTEVSFTDHLYLTKQVLVQKKPVNWRTMKWSKLNKALVNDPVDLLGHTISVRDKTSYKERIDNLSGELGGKIHVKILPGEMTTDEIIERVVEGDIKYTIADQNIASIMATYYPILDVKVPVSFSQRIAWATRHDSQSLLKATNNWLSQIKRKIDFNVIYNKYFKNKKYFRRRIRSNFYSINKQQISIYDELIKKHSKHLNWDWRLIASQVYQESKFDPRVSSWAKASGLMQLMPNTAIELGVTNRADPEQSIKGGTKYLKQLWKNFEQVNDSIQRLKFTMASYNCGLGHVLDARRLAESEGLQKDVWDNNVENMILKLSKPEYYNHPVVKYGYVRGLEPYNYVKQIFERYQHYQQFIEE</sequence>
<dbReference type="SUPFAM" id="SSF53955">
    <property type="entry name" value="Lysozyme-like"/>
    <property type="match status" value="1"/>
</dbReference>
<organism evidence="5 6">
    <name type="scientific">Algibacter aquimarinus</name>
    <dbReference type="NCBI Taxonomy" id="1136748"/>
    <lineage>
        <taxon>Bacteria</taxon>
        <taxon>Pseudomonadati</taxon>
        <taxon>Bacteroidota</taxon>
        <taxon>Flavobacteriia</taxon>
        <taxon>Flavobacteriales</taxon>
        <taxon>Flavobacteriaceae</taxon>
        <taxon>Algibacter</taxon>
    </lineage>
</organism>
<evidence type="ECO:0000256" key="2">
    <source>
        <dbReference type="ARBA" id="ARBA00022729"/>
    </source>
</evidence>
<dbReference type="EMBL" id="BAABJK010000006">
    <property type="protein sequence ID" value="GAA4970205.1"/>
    <property type="molecule type" value="Genomic_DNA"/>
</dbReference>
<dbReference type="InterPro" id="IPR001638">
    <property type="entry name" value="Solute-binding_3/MltF_N"/>
</dbReference>
<comment type="caution">
    <text evidence="5">The sequence shown here is derived from an EMBL/GenBank/DDBJ whole genome shotgun (WGS) entry which is preliminary data.</text>
</comment>
<dbReference type="SUPFAM" id="SSF53850">
    <property type="entry name" value="Periplasmic binding protein-like II"/>
    <property type="match status" value="1"/>
</dbReference>
<evidence type="ECO:0000256" key="1">
    <source>
        <dbReference type="ARBA" id="ARBA00004339"/>
    </source>
</evidence>
<evidence type="ECO:0000313" key="6">
    <source>
        <dbReference type="Proteomes" id="UP001501692"/>
    </source>
</evidence>
<evidence type="ECO:0000313" key="5">
    <source>
        <dbReference type="EMBL" id="GAA4970205.1"/>
    </source>
</evidence>
<dbReference type="InterPro" id="IPR023346">
    <property type="entry name" value="Lysozyme-like_dom_sf"/>
</dbReference>
<evidence type="ECO:0000256" key="3">
    <source>
        <dbReference type="ARBA" id="ARBA00023237"/>
    </source>
</evidence>